<feature type="region of interest" description="Disordered" evidence="1">
    <location>
        <begin position="390"/>
        <end position="551"/>
    </location>
</feature>
<evidence type="ECO:0000256" key="2">
    <source>
        <dbReference type="SAM" id="Phobius"/>
    </source>
</evidence>
<dbReference type="Proteomes" id="UP000770015">
    <property type="component" value="Unassembled WGS sequence"/>
</dbReference>
<feature type="signal peptide" evidence="3">
    <location>
        <begin position="1"/>
        <end position="21"/>
    </location>
</feature>
<keyword evidence="2" id="KW-0812">Transmembrane</keyword>
<dbReference type="EMBL" id="JAGSXJ010000013">
    <property type="protein sequence ID" value="KAH6686334.1"/>
    <property type="molecule type" value="Genomic_DNA"/>
</dbReference>
<feature type="compositionally biased region" description="Polar residues" evidence="1">
    <location>
        <begin position="406"/>
        <end position="417"/>
    </location>
</feature>
<reference evidence="4" key="1">
    <citation type="journal article" date="2021" name="Nat. Commun.">
        <title>Genetic determinants of endophytism in the Arabidopsis root mycobiome.</title>
        <authorList>
            <person name="Mesny F."/>
            <person name="Miyauchi S."/>
            <person name="Thiergart T."/>
            <person name="Pickel B."/>
            <person name="Atanasova L."/>
            <person name="Karlsson M."/>
            <person name="Huettel B."/>
            <person name="Barry K.W."/>
            <person name="Haridas S."/>
            <person name="Chen C."/>
            <person name="Bauer D."/>
            <person name="Andreopoulos W."/>
            <person name="Pangilinan J."/>
            <person name="LaButti K."/>
            <person name="Riley R."/>
            <person name="Lipzen A."/>
            <person name="Clum A."/>
            <person name="Drula E."/>
            <person name="Henrissat B."/>
            <person name="Kohler A."/>
            <person name="Grigoriev I.V."/>
            <person name="Martin F.M."/>
            <person name="Hacquard S."/>
        </authorList>
    </citation>
    <scope>NUCLEOTIDE SEQUENCE</scope>
    <source>
        <strain evidence="4">MPI-SDFR-AT-0117</strain>
    </source>
</reference>
<keyword evidence="5" id="KW-1185">Reference proteome</keyword>
<feature type="compositionally biased region" description="Basic and acidic residues" evidence="1">
    <location>
        <begin position="523"/>
        <end position="536"/>
    </location>
</feature>
<proteinExistence type="predicted"/>
<comment type="caution">
    <text evidence="4">The sequence shown here is derived from an EMBL/GenBank/DDBJ whole genome shotgun (WGS) entry which is preliminary data.</text>
</comment>
<feature type="chain" id="PRO_5040374792" description="LPXTG-domain-containing protein" evidence="3">
    <location>
        <begin position="22"/>
        <end position="551"/>
    </location>
</feature>
<evidence type="ECO:0000313" key="4">
    <source>
        <dbReference type="EMBL" id="KAH6686334.1"/>
    </source>
</evidence>
<feature type="compositionally biased region" description="Basic and acidic residues" evidence="1">
    <location>
        <begin position="502"/>
        <end position="513"/>
    </location>
</feature>
<keyword evidence="2" id="KW-1133">Transmembrane helix</keyword>
<gene>
    <name evidence="4" type="ORF">F5X68DRAFT_262133</name>
</gene>
<keyword evidence="3" id="KW-0732">Signal</keyword>
<dbReference type="AlphaFoldDB" id="A0A9P8VC14"/>
<evidence type="ECO:0008006" key="6">
    <source>
        <dbReference type="Google" id="ProtNLM"/>
    </source>
</evidence>
<sequence>MASRTSRVALVLLAAASTVSSLYVVPGSACAALCLGNSTSTTTANPTIDTSDIACKDGDFTNDAKGIKFKNCIDCLEKSEESDGENSDVKWMLYNLRYALDTCLFDPEFVIESPCIIKSGCEPLEKPLSAGLETPGKGQFDYCTADGNSFSSRAHWSCVTCLHASEEQVYMSNFLQALKAGCEQRPDPGKQIIYRGDIFSDELLNITVHNIVLPGEGGAKSNDITTGTIVGIAAGAGLFLIGLAAVIWAYCRRRNKRLAAEANAADQSPPPDRSNASSFTAINHSPFLNVGDHKKTPSVRSTEYQLREKQNNFTSNAEYYERYEEDSRAGRNNAHYNFDPRAPQSGPGSAIPTHRAYDPRVMSRATPSPIPPAHRRTQTAESYAMQAYLNTNDASSHRESSRSRSVTPSGRGSPSNRRVSDEHAVTGIATATTLTSIPPPPPGPPPSHSRQGSKHSAHSKTPSVTIPSVPRVKVPKKYTPPTIVVDTASPDGSRMNISEPIHTYEQDRFHDRPLGGGHVVVSTEDRDPRRDMDPRAQGDVPINTGKSTLYG</sequence>
<accession>A0A9P8VC14</accession>
<protein>
    <recommendedName>
        <fullName evidence="6">LPXTG-domain-containing protein</fullName>
    </recommendedName>
</protein>
<keyword evidence="2" id="KW-0472">Membrane</keyword>
<dbReference type="OrthoDB" id="5426678at2759"/>
<feature type="transmembrane region" description="Helical" evidence="2">
    <location>
        <begin position="229"/>
        <end position="251"/>
    </location>
</feature>
<feature type="region of interest" description="Disordered" evidence="1">
    <location>
        <begin position="324"/>
        <end position="354"/>
    </location>
</feature>
<organism evidence="4 5">
    <name type="scientific">Plectosphaerella plurivora</name>
    <dbReference type="NCBI Taxonomy" id="936078"/>
    <lineage>
        <taxon>Eukaryota</taxon>
        <taxon>Fungi</taxon>
        <taxon>Dikarya</taxon>
        <taxon>Ascomycota</taxon>
        <taxon>Pezizomycotina</taxon>
        <taxon>Sordariomycetes</taxon>
        <taxon>Hypocreomycetidae</taxon>
        <taxon>Glomerellales</taxon>
        <taxon>Plectosphaerellaceae</taxon>
        <taxon>Plectosphaerella</taxon>
    </lineage>
</organism>
<feature type="compositionally biased region" description="Pro residues" evidence="1">
    <location>
        <begin position="437"/>
        <end position="447"/>
    </location>
</feature>
<evidence type="ECO:0000256" key="1">
    <source>
        <dbReference type="SAM" id="MobiDB-lite"/>
    </source>
</evidence>
<evidence type="ECO:0000313" key="5">
    <source>
        <dbReference type="Proteomes" id="UP000770015"/>
    </source>
</evidence>
<name>A0A9P8VC14_9PEZI</name>
<evidence type="ECO:0000256" key="3">
    <source>
        <dbReference type="SAM" id="SignalP"/>
    </source>
</evidence>